<sequence>MQVRLGWHWRRGQGADAAPGLGPAVAATLSRPRRETEDGRRDAASRPGGAPPSRFNLLVRLSFCWASAAQHAILDFDLPCPFLIACLGRMGPDQRLRVNQAHGRRRRVREIGLDSVIFAFNSGSGLQARRWASGRQWRSRVGEAGRQKSNLARAVFCRFPIGVVEACLASCDGELGDVGARLVMCRPTCLPSRKEPPRATAALNTFPWAKEWCHVLRMGKPASWPVHTRARLPEAGQAPNLASPSSFSSASFCSSTNSPAHSLNQSRASTANALLPDLFDGTLHLAPQALHLDTHPSGARRFAPGSAALSWLRAGDQVQPTVAGRRHSARQWLASHACRPRESCRQLHQNVVISTVARLACVGVETRSSPRSNTFAPAVPSDHQAPPASRVGQTGPAPMSALSYS</sequence>
<evidence type="ECO:0000313" key="1">
    <source>
        <dbReference type="EMBL" id="KAL3952575.1"/>
    </source>
</evidence>
<keyword evidence="2" id="KW-1185">Reference proteome</keyword>
<organism evidence="1 2">
    <name type="scientific">Purpureocillium lilacinum</name>
    <name type="common">Paecilomyces lilacinus</name>
    <dbReference type="NCBI Taxonomy" id="33203"/>
    <lineage>
        <taxon>Eukaryota</taxon>
        <taxon>Fungi</taxon>
        <taxon>Dikarya</taxon>
        <taxon>Ascomycota</taxon>
        <taxon>Pezizomycotina</taxon>
        <taxon>Sordariomycetes</taxon>
        <taxon>Hypocreomycetidae</taxon>
        <taxon>Hypocreales</taxon>
        <taxon>Ophiocordycipitaceae</taxon>
        <taxon>Purpureocillium</taxon>
    </lineage>
</organism>
<accession>A0ACC4D872</accession>
<evidence type="ECO:0000313" key="2">
    <source>
        <dbReference type="Proteomes" id="UP001638806"/>
    </source>
</evidence>
<protein>
    <submittedName>
        <fullName evidence="1">Uncharacterized protein</fullName>
    </submittedName>
</protein>
<proteinExistence type="predicted"/>
<comment type="caution">
    <text evidence="1">The sequence shown here is derived from an EMBL/GenBank/DDBJ whole genome shotgun (WGS) entry which is preliminary data.</text>
</comment>
<gene>
    <name evidence="1" type="ORF">ACCO45_012518</name>
</gene>
<dbReference type="EMBL" id="JBGNUJ010000012">
    <property type="protein sequence ID" value="KAL3952575.1"/>
    <property type="molecule type" value="Genomic_DNA"/>
</dbReference>
<dbReference type="Proteomes" id="UP001638806">
    <property type="component" value="Unassembled WGS sequence"/>
</dbReference>
<name>A0ACC4D872_PURLI</name>
<reference evidence="1" key="1">
    <citation type="submission" date="2024-12" db="EMBL/GenBank/DDBJ databases">
        <title>Comparative genomics and development of molecular markers within Purpureocillium lilacinum and among Purpureocillium species.</title>
        <authorList>
            <person name="Yeh Z.-Y."/>
            <person name="Ni N.-T."/>
            <person name="Lo P.-H."/>
            <person name="Mushyakhwo K."/>
            <person name="Lin C.-F."/>
            <person name="Nai Y.-S."/>
        </authorList>
    </citation>
    <scope>NUCLEOTIDE SEQUENCE</scope>
    <source>
        <strain evidence="1">NCHU-NPUST-175</strain>
    </source>
</reference>